<gene>
    <name evidence="7" type="ORF">QBC41DRAFT_99873</name>
</gene>
<evidence type="ECO:0000256" key="1">
    <source>
        <dbReference type="ARBA" id="ARBA00003594"/>
    </source>
</evidence>
<keyword evidence="8" id="KW-1185">Reference proteome</keyword>
<protein>
    <recommendedName>
        <fullName evidence="4">Inheritance of peroxisomes protein 1</fullName>
    </recommendedName>
</protein>
<comment type="similarity">
    <text evidence="3">Belongs to the INP1 family.</text>
</comment>
<dbReference type="InterPro" id="IPR024758">
    <property type="entry name" value="Inp1"/>
</dbReference>
<reference evidence="7" key="1">
    <citation type="submission" date="2023-06" db="EMBL/GenBank/DDBJ databases">
        <title>Genome-scale phylogeny and comparative genomics of the fungal order Sordariales.</title>
        <authorList>
            <consortium name="Lawrence Berkeley National Laboratory"/>
            <person name="Hensen N."/>
            <person name="Bonometti L."/>
            <person name="Westerberg I."/>
            <person name="Brannstrom I.O."/>
            <person name="Guillou S."/>
            <person name="Cros-Aarteil S."/>
            <person name="Calhoun S."/>
            <person name="Haridas S."/>
            <person name="Kuo A."/>
            <person name="Mondo S."/>
            <person name="Pangilinan J."/>
            <person name="Riley R."/>
            <person name="Labutti K."/>
            <person name="Andreopoulos B."/>
            <person name="Lipzen A."/>
            <person name="Chen C."/>
            <person name="Yanf M."/>
            <person name="Daum C."/>
            <person name="Ng V."/>
            <person name="Clum A."/>
            <person name="Steindorff A."/>
            <person name="Ohm R."/>
            <person name="Martin F."/>
            <person name="Silar P."/>
            <person name="Natvig D."/>
            <person name="Lalanne C."/>
            <person name="Gautier V."/>
            <person name="Ament-Velasquez S.L."/>
            <person name="Kruys A."/>
            <person name="Hutchinson M.I."/>
            <person name="Powell A.J."/>
            <person name="Barry K."/>
            <person name="Miller A.N."/>
            <person name="Grigoriev I.V."/>
            <person name="Debuchy R."/>
            <person name="Gladieux P."/>
            <person name="Thoren M.H."/>
            <person name="Johannesson H."/>
        </authorList>
    </citation>
    <scope>NUCLEOTIDE SEQUENCE</scope>
    <source>
        <strain evidence="7">CBS 307.81</strain>
    </source>
</reference>
<accession>A0AA40DAZ5</accession>
<evidence type="ECO:0000256" key="5">
    <source>
        <dbReference type="ARBA" id="ARBA00023136"/>
    </source>
</evidence>
<evidence type="ECO:0000256" key="2">
    <source>
        <dbReference type="ARBA" id="ARBA00004421"/>
    </source>
</evidence>
<organism evidence="7 8">
    <name type="scientific">Cercophora samala</name>
    <dbReference type="NCBI Taxonomy" id="330535"/>
    <lineage>
        <taxon>Eukaryota</taxon>
        <taxon>Fungi</taxon>
        <taxon>Dikarya</taxon>
        <taxon>Ascomycota</taxon>
        <taxon>Pezizomycotina</taxon>
        <taxon>Sordariomycetes</taxon>
        <taxon>Sordariomycetidae</taxon>
        <taxon>Sordariales</taxon>
        <taxon>Lasiosphaeriaceae</taxon>
        <taxon>Cercophora</taxon>
    </lineage>
</organism>
<dbReference type="Pfam" id="PF12634">
    <property type="entry name" value="Inp1"/>
    <property type="match status" value="1"/>
</dbReference>
<feature type="region of interest" description="Disordered" evidence="6">
    <location>
        <begin position="451"/>
        <end position="533"/>
    </location>
</feature>
<name>A0AA40DAZ5_9PEZI</name>
<feature type="region of interest" description="Disordered" evidence="6">
    <location>
        <begin position="21"/>
        <end position="43"/>
    </location>
</feature>
<evidence type="ECO:0000256" key="6">
    <source>
        <dbReference type="SAM" id="MobiDB-lite"/>
    </source>
</evidence>
<evidence type="ECO:0000313" key="8">
    <source>
        <dbReference type="Proteomes" id="UP001174997"/>
    </source>
</evidence>
<proteinExistence type="inferred from homology"/>
<feature type="compositionally biased region" description="Polar residues" evidence="6">
    <location>
        <begin position="367"/>
        <end position="395"/>
    </location>
</feature>
<feature type="compositionally biased region" description="Low complexity" evidence="6">
    <location>
        <begin position="410"/>
        <end position="421"/>
    </location>
</feature>
<feature type="region of interest" description="Disordered" evidence="6">
    <location>
        <begin position="246"/>
        <end position="435"/>
    </location>
</feature>
<comment type="subcellular location">
    <subcellularLocation>
        <location evidence="2">Peroxisome membrane</location>
        <topology evidence="2">Peripheral membrane protein</topology>
    </subcellularLocation>
</comment>
<dbReference type="Proteomes" id="UP001174997">
    <property type="component" value="Unassembled WGS sequence"/>
</dbReference>
<feature type="compositionally biased region" description="Low complexity" evidence="6">
    <location>
        <begin position="352"/>
        <end position="366"/>
    </location>
</feature>
<comment type="function">
    <text evidence="1">Required for peroxisome inheritance.</text>
</comment>
<feature type="compositionally biased region" description="Polar residues" evidence="6">
    <location>
        <begin position="322"/>
        <end position="332"/>
    </location>
</feature>
<dbReference type="GO" id="GO:0005780">
    <property type="term" value="C:extrinsic component of intraperoxisomal membrane"/>
    <property type="evidence" value="ECO:0007669"/>
    <property type="project" value="InterPro"/>
</dbReference>
<feature type="compositionally biased region" description="Low complexity" evidence="6">
    <location>
        <begin position="518"/>
        <end position="529"/>
    </location>
</feature>
<feature type="compositionally biased region" description="Low complexity" evidence="6">
    <location>
        <begin position="335"/>
        <end position="345"/>
    </location>
</feature>
<feature type="compositionally biased region" description="Acidic residues" evidence="6">
    <location>
        <begin position="649"/>
        <end position="662"/>
    </location>
</feature>
<feature type="compositionally biased region" description="Low complexity" evidence="6">
    <location>
        <begin position="462"/>
        <end position="483"/>
    </location>
</feature>
<comment type="caution">
    <text evidence="7">The sequence shown here is derived from an EMBL/GenBank/DDBJ whole genome shotgun (WGS) entry which is preliminary data.</text>
</comment>
<feature type="compositionally biased region" description="Basic and acidic residues" evidence="6">
    <location>
        <begin position="255"/>
        <end position="266"/>
    </location>
</feature>
<feature type="region of interest" description="Disordered" evidence="6">
    <location>
        <begin position="642"/>
        <end position="694"/>
    </location>
</feature>
<evidence type="ECO:0000256" key="3">
    <source>
        <dbReference type="ARBA" id="ARBA00010707"/>
    </source>
</evidence>
<dbReference type="GO" id="GO:0045033">
    <property type="term" value="P:peroxisome inheritance"/>
    <property type="evidence" value="ECO:0007669"/>
    <property type="project" value="InterPro"/>
</dbReference>
<evidence type="ECO:0000256" key="4">
    <source>
        <dbReference type="ARBA" id="ARBA00021397"/>
    </source>
</evidence>
<sequence>MDFSRTRGVSFTAPRRVFTAPVQQPAIAPPRPSSSSSASQPTGGLVDTLYDHPNVKIVSFSAGSQFLAIGSKGTGPDIEPGSLSWSSQLERTIAVGPFRIYRAPGSVAFLSCGSALQPILKKSQVWCVDEESSKFVLQIRRPQYWRIEVPVEDPEDQRRAEVLREVLDQILQFEKTPCPFARSFTVELPESAPVKLKPWTPARRSSACLPVRPVTPVEIAHIHRGPPRGSICLGDLSLSEQGKYLESPLEEDSREQETQRQGHEDSPVGEPSGNALRPSPLKIKKTEEKGLNTPPQLTVVTPPHSHTKKTNTPRAASPKRANFQSPANSLESFHSPDSWPSSTLPLSPPLSSPGSPRSSLPLRTSLQNLTHDTPTTPVTAPSNNLTATTKAFHSWSTTTSESEKTENSEETTLSSNVSELECSPKSKVPAPRQQSIPSIIHSVPEEAIEDEPEYESFPPAFTTPTPTISISPSPSTTTTTTPTQQQHRPAIRRATTSSSLSPNRRALSPLPPAADLFTPRSTLTSSPPSNRQMRSLPMMVVQKTCEILMSPPSHLISLMLKIAARILAGEWKGLIFGWGEKGERLEVEWDYSDDDNNEHLHPQQRMKTRARGWSTLTTVNNSSNENERVDDWWLKRKKSRDRMAGTFPESDDDDDDDEEIDPLEMVGKNQRVKALSGGGGGGSDDDGAASSGVD</sequence>
<keyword evidence="5" id="KW-0472">Membrane</keyword>
<evidence type="ECO:0000313" key="7">
    <source>
        <dbReference type="EMBL" id="KAK0669964.1"/>
    </source>
</evidence>
<dbReference type="EMBL" id="JAULSY010000037">
    <property type="protein sequence ID" value="KAK0669964.1"/>
    <property type="molecule type" value="Genomic_DNA"/>
</dbReference>
<dbReference type="AlphaFoldDB" id="A0AA40DAZ5"/>